<evidence type="ECO:0000256" key="5">
    <source>
        <dbReference type="ARBA" id="ARBA00022801"/>
    </source>
</evidence>
<keyword evidence="4" id="KW-0732">Signal</keyword>
<evidence type="ECO:0000256" key="7">
    <source>
        <dbReference type="ARBA" id="ARBA00023049"/>
    </source>
</evidence>
<dbReference type="GO" id="GO:0008237">
    <property type="term" value="F:metallopeptidase activity"/>
    <property type="evidence" value="ECO:0007669"/>
    <property type="project" value="UniProtKB-KW"/>
</dbReference>
<gene>
    <name evidence="10" type="ORF">LXN57_22485</name>
</gene>
<dbReference type="SUPFAM" id="SSF55486">
    <property type="entry name" value="Metalloproteases ('zincins'), catalytic domain"/>
    <property type="match status" value="1"/>
</dbReference>
<proteinExistence type="inferred from homology"/>
<protein>
    <submittedName>
        <fullName evidence="10">Zinc metalloprotease</fullName>
    </submittedName>
</protein>
<sequence>MDTADIVETPARRRCGSEDVHRRLLNESLNYRLNRAAIENLAFAFATGEEQPSRAEVVTIPVVVHVVHNTDEQNLSEEQIDTQIAVLNEDFRAANADLKGVPKVWQGLVADARLEFRRASVDPEGNPTTGVTRRRTDVRSFSDNDAVKFTARGGADAWPADRYLNVWVCQLGGGLLGYAQFPGGPPATDGVVITHTGFGTTGTAAAPFNLGRTTTHEIGHWLNLFHIGGDDGTGCSGTDFVADTPNQSGQNFGTPTFPSITCNNVPDGDMFMNYMDYTDDVAMFMFTHGQILRVEACLAGPRRNLVVPVAGVPVGSEPAGGE</sequence>
<name>A0ABT0Y2U4_9ACTN</name>
<dbReference type="InterPro" id="IPR024079">
    <property type="entry name" value="MetalloPept_cat_dom_sf"/>
</dbReference>
<keyword evidence="3" id="KW-0479">Metal-binding</keyword>
<dbReference type="Pfam" id="PF05572">
    <property type="entry name" value="Peptidase_M43"/>
    <property type="match status" value="1"/>
</dbReference>
<dbReference type="InterPro" id="IPR008754">
    <property type="entry name" value="Peptidase_M43"/>
</dbReference>
<comment type="similarity">
    <text evidence="1">Belongs to the peptidase M43B family.</text>
</comment>
<evidence type="ECO:0000259" key="9">
    <source>
        <dbReference type="Pfam" id="PF05572"/>
    </source>
</evidence>
<dbReference type="EMBL" id="JAMQOL010000031">
    <property type="protein sequence ID" value="MCM4080353.1"/>
    <property type="molecule type" value="Genomic_DNA"/>
</dbReference>
<dbReference type="Gene3D" id="3.40.390.10">
    <property type="entry name" value="Collagenase (Catalytic Domain)"/>
    <property type="match status" value="1"/>
</dbReference>
<keyword evidence="5" id="KW-0378">Hydrolase</keyword>
<evidence type="ECO:0000256" key="8">
    <source>
        <dbReference type="ARBA" id="ARBA00023157"/>
    </source>
</evidence>
<keyword evidence="11" id="KW-1185">Reference proteome</keyword>
<evidence type="ECO:0000256" key="2">
    <source>
        <dbReference type="ARBA" id="ARBA00022670"/>
    </source>
</evidence>
<keyword evidence="6" id="KW-0862">Zinc</keyword>
<evidence type="ECO:0000313" key="10">
    <source>
        <dbReference type="EMBL" id="MCM4080353.1"/>
    </source>
</evidence>
<evidence type="ECO:0000256" key="6">
    <source>
        <dbReference type="ARBA" id="ARBA00022833"/>
    </source>
</evidence>
<keyword evidence="7 10" id="KW-0482">Metalloprotease</keyword>
<keyword evidence="2" id="KW-0645">Protease</keyword>
<accession>A0ABT0Y2U4</accession>
<dbReference type="RefSeq" id="WP_251800152.1">
    <property type="nucleotide sequence ID" value="NZ_JAMQOL010000031.1"/>
</dbReference>
<comment type="caution">
    <text evidence="10">The sequence shown here is derived from an EMBL/GenBank/DDBJ whole genome shotgun (WGS) entry which is preliminary data.</text>
</comment>
<dbReference type="PANTHER" id="PTHR47466:SF1">
    <property type="entry name" value="METALLOPROTEASE MEP1 (AFU_ORTHOLOGUE AFUA_1G07730)-RELATED"/>
    <property type="match status" value="1"/>
</dbReference>
<evidence type="ECO:0000313" key="11">
    <source>
        <dbReference type="Proteomes" id="UP001523216"/>
    </source>
</evidence>
<dbReference type="Proteomes" id="UP001523216">
    <property type="component" value="Unassembled WGS sequence"/>
</dbReference>
<evidence type="ECO:0000256" key="1">
    <source>
        <dbReference type="ARBA" id="ARBA00008721"/>
    </source>
</evidence>
<dbReference type="PANTHER" id="PTHR47466">
    <property type="match status" value="1"/>
</dbReference>
<organism evidence="10 11">
    <name type="scientific">Paractinoplanes hotanensis</name>
    <dbReference type="NCBI Taxonomy" id="2906497"/>
    <lineage>
        <taxon>Bacteria</taxon>
        <taxon>Bacillati</taxon>
        <taxon>Actinomycetota</taxon>
        <taxon>Actinomycetes</taxon>
        <taxon>Micromonosporales</taxon>
        <taxon>Micromonosporaceae</taxon>
        <taxon>Paractinoplanes</taxon>
    </lineage>
</organism>
<evidence type="ECO:0000256" key="3">
    <source>
        <dbReference type="ARBA" id="ARBA00022723"/>
    </source>
</evidence>
<reference evidence="10 11" key="1">
    <citation type="submission" date="2022-06" db="EMBL/GenBank/DDBJ databases">
        <title>Actinoplanes abujensis sp. nov., isolated from Nigerian arid soil.</title>
        <authorList>
            <person name="Ding P."/>
        </authorList>
    </citation>
    <scope>NUCLEOTIDE SEQUENCE [LARGE SCALE GENOMIC DNA]</scope>
    <source>
        <strain evidence="11">TRM88002</strain>
    </source>
</reference>
<keyword evidence="8" id="KW-1015">Disulfide bond</keyword>
<dbReference type="CDD" id="cd04275">
    <property type="entry name" value="ZnMc_pappalysin_like"/>
    <property type="match status" value="1"/>
</dbReference>
<feature type="domain" description="Peptidase M43 pregnancy-associated plasma-A" evidence="9">
    <location>
        <begin position="155"/>
        <end position="298"/>
    </location>
</feature>
<evidence type="ECO:0000256" key="4">
    <source>
        <dbReference type="ARBA" id="ARBA00022729"/>
    </source>
</evidence>